<dbReference type="InterPro" id="IPR017871">
    <property type="entry name" value="ABC_transporter-like_CS"/>
</dbReference>
<keyword evidence="2" id="KW-0813">Transport</keyword>
<dbReference type="SUPFAM" id="SSF52540">
    <property type="entry name" value="P-loop containing nucleoside triphosphate hydrolases"/>
    <property type="match status" value="1"/>
</dbReference>
<keyword evidence="3" id="KW-1003">Cell membrane</keyword>
<dbReference type="STRING" id="768706.Desor_3874"/>
<evidence type="ECO:0000313" key="9">
    <source>
        <dbReference type="Proteomes" id="UP000006346"/>
    </source>
</evidence>
<organism evidence="8 9">
    <name type="scientific">Desulfosporosinus orientis (strain ATCC 19365 / DSM 765 / NCIMB 8382 / VKM B-1628 / Singapore I)</name>
    <name type="common">Desulfotomaculum orientis</name>
    <dbReference type="NCBI Taxonomy" id="768706"/>
    <lineage>
        <taxon>Bacteria</taxon>
        <taxon>Bacillati</taxon>
        <taxon>Bacillota</taxon>
        <taxon>Clostridia</taxon>
        <taxon>Eubacteriales</taxon>
        <taxon>Desulfitobacteriaceae</taxon>
        <taxon>Desulfosporosinus</taxon>
    </lineage>
</organism>
<evidence type="ECO:0000256" key="6">
    <source>
        <dbReference type="ARBA" id="ARBA00023136"/>
    </source>
</evidence>
<keyword evidence="6" id="KW-0472">Membrane</keyword>
<accession>G7WBS7</accession>
<dbReference type="RefSeq" id="WP_014186131.1">
    <property type="nucleotide sequence ID" value="NC_016584.1"/>
</dbReference>
<protein>
    <submittedName>
        <fullName evidence="8">ABC-type uncharacterized transport system, ATPase component</fullName>
    </submittedName>
</protein>
<dbReference type="PANTHER" id="PTHR42788:SF7">
    <property type="entry name" value="NITRATE ABC TRANSPORTER ATP-BINDING PROTEIN"/>
    <property type="match status" value="1"/>
</dbReference>
<evidence type="ECO:0000256" key="5">
    <source>
        <dbReference type="ARBA" id="ARBA00022840"/>
    </source>
</evidence>
<dbReference type="AlphaFoldDB" id="G7WBS7"/>
<dbReference type="Pfam" id="PF00005">
    <property type="entry name" value="ABC_tran"/>
    <property type="match status" value="1"/>
</dbReference>
<dbReference type="Gene3D" id="3.40.50.300">
    <property type="entry name" value="P-loop containing nucleotide triphosphate hydrolases"/>
    <property type="match status" value="1"/>
</dbReference>
<comment type="subcellular location">
    <subcellularLocation>
        <location evidence="1">Cell membrane</location>
        <topology evidence="1">Peripheral membrane protein</topology>
    </subcellularLocation>
</comment>
<dbReference type="InterPro" id="IPR003439">
    <property type="entry name" value="ABC_transporter-like_ATP-bd"/>
</dbReference>
<evidence type="ECO:0000256" key="3">
    <source>
        <dbReference type="ARBA" id="ARBA00022475"/>
    </source>
</evidence>
<dbReference type="SMART" id="SM00382">
    <property type="entry name" value="AAA"/>
    <property type="match status" value="1"/>
</dbReference>
<sequence>MLEIINARKTFLPGTSNEHVALDNVNLSLAEGEFVTVIGSNGAGKSTLFNAIGGSFWLDRGKILLQGDNITYLAEYKRASLIGRLFQNPVKGTAPDMTIEENLALAYNRKRRNGLRMGVSRQDAAVFRERLALLEMGLENRLKTKVGLLSGGQRQALSLLMATIAKPRLLLLDEHTAALDPSSSEKIMQITGDIVSQENITTMMITHNIQSALKIGSRTIMMDSGKIILDISGQERSEMTVASLMELFSRQGKKALDNDRMLLVNNQ</sequence>
<evidence type="ECO:0000256" key="4">
    <source>
        <dbReference type="ARBA" id="ARBA00022741"/>
    </source>
</evidence>
<dbReference type="EMBL" id="CP003108">
    <property type="protein sequence ID" value="AET69324.1"/>
    <property type="molecule type" value="Genomic_DNA"/>
</dbReference>
<dbReference type="GO" id="GO:0016887">
    <property type="term" value="F:ATP hydrolysis activity"/>
    <property type="evidence" value="ECO:0007669"/>
    <property type="project" value="InterPro"/>
</dbReference>
<evidence type="ECO:0000313" key="8">
    <source>
        <dbReference type="EMBL" id="AET69324.1"/>
    </source>
</evidence>
<keyword evidence="4" id="KW-0547">Nucleotide-binding</keyword>
<name>G7WBS7_DESOD</name>
<dbReference type="PROSITE" id="PS50893">
    <property type="entry name" value="ABC_TRANSPORTER_2"/>
    <property type="match status" value="1"/>
</dbReference>
<dbReference type="PANTHER" id="PTHR42788">
    <property type="entry name" value="TAURINE IMPORT ATP-BINDING PROTEIN-RELATED"/>
    <property type="match status" value="1"/>
</dbReference>
<evidence type="ECO:0000256" key="2">
    <source>
        <dbReference type="ARBA" id="ARBA00022448"/>
    </source>
</evidence>
<dbReference type="OrthoDB" id="9776369at2"/>
<evidence type="ECO:0000256" key="1">
    <source>
        <dbReference type="ARBA" id="ARBA00004202"/>
    </source>
</evidence>
<dbReference type="Proteomes" id="UP000006346">
    <property type="component" value="Chromosome"/>
</dbReference>
<feature type="domain" description="ABC transporter" evidence="7">
    <location>
        <begin position="2"/>
        <end position="249"/>
    </location>
</feature>
<gene>
    <name evidence="8" type="ordered locus">Desor_3874</name>
</gene>
<dbReference type="GO" id="GO:0005886">
    <property type="term" value="C:plasma membrane"/>
    <property type="evidence" value="ECO:0007669"/>
    <property type="project" value="UniProtKB-SubCell"/>
</dbReference>
<dbReference type="PATRIC" id="fig|768706.3.peg.3918"/>
<dbReference type="KEGG" id="dor:Desor_3874"/>
<dbReference type="InterPro" id="IPR050166">
    <property type="entry name" value="ABC_transporter_ATP-bind"/>
</dbReference>
<reference evidence="8 9" key="2">
    <citation type="journal article" date="2012" name="J. Bacteriol.">
        <title>Complete genome sequences of Desulfosporosinus orientis DSM765T, Desulfosporosinus youngiae DSM17734T, Desulfosporosinus meridiei DSM13257T, and Desulfosporosinus acidiphilus DSM22704T.</title>
        <authorList>
            <person name="Pester M."/>
            <person name="Brambilla E."/>
            <person name="Alazard D."/>
            <person name="Rattei T."/>
            <person name="Weinmaier T."/>
            <person name="Han J."/>
            <person name="Lucas S."/>
            <person name="Lapidus A."/>
            <person name="Cheng J.F."/>
            <person name="Goodwin L."/>
            <person name="Pitluck S."/>
            <person name="Peters L."/>
            <person name="Ovchinnikova G."/>
            <person name="Teshima H."/>
            <person name="Detter J.C."/>
            <person name="Han C.S."/>
            <person name="Tapia R."/>
            <person name="Land M.L."/>
            <person name="Hauser L."/>
            <person name="Kyrpides N.C."/>
            <person name="Ivanova N.N."/>
            <person name="Pagani I."/>
            <person name="Huntmann M."/>
            <person name="Wei C.L."/>
            <person name="Davenport K.W."/>
            <person name="Daligault H."/>
            <person name="Chain P.S."/>
            <person name="Chen A."/>
            <person name="Mavromatis K."/>
            <person name="Markowitz V."/>
            <person name="Szeto E."/>
            <person name="Mikhailova N."/>
            <person name="Pati A."/>
            <person name="Wagner M."/>
            <person name="Woyke T."/>
            <person name="Ollivier B."/>
            <person name="Klenk H.P."/>
            <person name="Spring S."/>
            <person name="Loy A."/>
        </authorList>
    </citation>
    <scope>NUCLEOTIDE SEQUENCE [LARGE SCALE GENOMIC DNA]</scope>
    <source>
        <strain evidence="9">ATCC 19365 / DSM 765 / NCIMB 8382 / VKM B-1628</strain>
    </source>
</reference>
<dbReference type="eggNOG" id="COG1101">
    <property type="taxonomic scope" value="Bacteria"/>
</dbReference>
<evidence type="ECO:0000259" key="7">
    <source>
        <dbReference type="PROSITE" id="PS50893"/>
    </source>
</evidence>
<dbReference type="InterPro" id="IPR003593">
    <property type="entry name" value="AAA+_ATPase"/>
</dbReference>
<dbReference type="InterPro" id="IPR027417">
    <property type="entry name" value="P-loop_NTPase"/>
</dbReference>
<dbReference type="GO" id="GO:0005524">
    <property type="term" value="F:ATP binding"/>
    <property type="evidence" value="ECO:0007669"/>
    <property type="project" value="UniProtKB-KW"/>
</dbReference>
<proteinExistence type="predicted"/>
<dbReference type="HOGENOM" id="CLU_000604_1_22_9"/>
<dbReference type="PROSITE" id="PS00211">
    <property type="entry name" value="ABC_TRANSPORTER_1"/>
    <property type="match status" value="1"/>
</dbReference>
<keyword evidence="5" id="KW-0067">ATP-binding</keyword>
<keyword evidence="9" id="KW-1185">Reference proteome</keyword>
<reference evidence="9" key="1">
    <citation type="submission" date="2011-11" db="EMBL/GenBank/DDBJ databases">
        <title>Complete sequence of Desulfosporosinus orientis DSM 765.</title>
        <authorList>
            <person name="Lucas S."/>
            <person name="Han J."/>
            <person name="Lapidus A."/>
            <person name="Cheng J.-F."/>
            <person name="Goodwin L."/>
            <person name="Pitluck S."/>
            <person name="Peters L."/>
            <person name="Ovchinnikova G."/>
            <person name="Teshima H."/>
            <person name="Detter J.C."/>
            <person name="Han C."/>
            <person name="Tapia R."/>
            <person name="Land M."/>
            <person name="Hauser L."/>
            <person name="Kyrpides N."/>
            <person name="Ivanova N."/>
            <person name="Pagani I."/>
            <person name="Pester M."/>
            <person name="Spring S."/>
            <person name="Ollivier B."/>
            <person name="Rattei T."/>
            <person name="Klenk H.-P."/>
            <person name="Wagner M."/>
            <person name="Loy A."/>
            <person name="Woyke T."/>
        </authorList>
    </citation>
    <scope>NUCLEOTIDE SEQUENCE [LARGE SCALE GENOMIC DNA]</scope>
    <source>
        <strain evidence="9">ATCC 19365 / DSM 765 / NCIMB 8382 / VKM B-1628</strain>
    </source>
</reference>